<protein>
    <submittedName>
        <fullName evidence="2">Uncharacterized protein</fullName>
    </submittedName>
</protein>
<name>A0ABN1L595_9GAMM</name>
<accession>A0ABN1L595</accession>
<evidence type="ECO:0000256" key="1">
    <source>
        <dbReference type="SAM" id="Phobius"/>
    </source>
</evidence>
<reference evidence="2 3" key="1">
    <citation type="journal article" date="2019" name="Int. J. Syst. Evol. Microbiol.">
        <title>The Global Catalogue of Microorganisms (GCM) 10K type strain sequencing project: providing services to taxonomists for standard genome sequencing and annotation.</title>
        <authorList>
            <consortium name="The Broad Institute Genomics Platform"/>
            <consortium name="The Broad Institute Genome Sequencing Center for Infectious Disease"/>
            <person name="Wu L."/>
            <person name="Ma J."/>
        </authorList>
    </citation>
    <scope>NUCLEOTIDE SEQUENCE [LARGE SCALE GENOMIC DNA]</scope>
    <source>
        <strain evidence="2 3">JCM 15608</strain>
    </source>
</reference>
<sequence length="56" mass="6502">MEWLQSILSKEILILFVSVIAMIGVFIFAARRAHLNHLKRMKEINSTFNPEDKSLT</sequence>
<dbReference type="EMBL" id="BAAAFA010000003">
    <property type="protein sequence ID" value="GAA0813923.1"/>
    <property type="molecule type" value="Genomic_DNA"/>
</dbReference>
<dbReference type="RefSeq" id="WP_215980878.1">
    <property type="nucleotide sequence ID" value="NZ_BAAAFA010000003.1"/>
</dbReference>
<proteinExistence type="predicted"/>
<keyword evidence="1" id="KW-0472">Membrane</keyword>
<evidence type="ECO:0000313" key="3">
    <source>
        <dbReference type="Proteomes" id="UP001500021"/>
    </source>
</evidence>
<keyword evidence="1" id="KW-0812">Transmembrane</keyword>
<evidence type="ECO:0000313" key="2">
    <source>
        <dbReference type="EMBL" id="GAA0813923.1"/>
    </source>
</evidence>
<gene>
    <name evidence="2" type="ORF">GCM10009111_09980</name>
</gene>
<keyword evidence="3" id="KW-1185">Reference proteome</keyword>
<feature type="transmembrane region" description="Helical" evidence="1">
    <location>
        <begin position="12"/>
        <end position="30"/>
    </location>
</feature>
<organism evidence="2 3">
    <name type="scientific">Colwellia asteriadis</name>
    <dbReference type="NCBI Taxonomy" id="517723"/>
    <lineage>
        <taxon>Bacteria</taxon>
        <taxon>Pseudomonadati</taxon>
        <taxon>Pseudomonadota</taxon>
        <taxon>Gammaproteobacteria</taxon>
        <taxon>Alteromonadales</taxon>
        <taxon>Colwelliaceae</taxon>
        <taxon>Colwellia</taxon>
    </lineage>
</organism>
<keyword evidence="1" id="KW-1133">Transmembrane helix</keyword>
<comment type="caution">
    <text evidence="2">The sequence shown here is derived from an EMBL/GenBank/DDBJ whole genome shotgun (WGS) entry which is preliminary data.</text>
</comment>
<dbReference type="Proteomes" id="UP001500021">
    <property type="component" value="Unassembled WGS sequence"/>
</dbReference>